<gene>
    <name evidence="1" type="ORF">H4R21_004629</name>
</gene>
<name>A0ACC1KXV9_9FUNG</name>
<accession>A0ACC1KXV9</accession>
<evidence type="ECO:0000313" key="2">
    <source>
        <dbReference type="Proteomes" id="UP001140087"/>
    </source>
</evidence>
<organism evidence="1 2">
    <name type="scientific">Coemansia helicoidea</name>
    <dbReference type="NCBI Taxonomy" id="1286919"/>
    <lineage>
        <taxon>Eukaryota</taxon>
        <taxon>Fungi</taxon>
        <taxon>Fungi incertae sedis</taxon>
        <taxon>Zoopagomycota</taxon>
        <taxon>Kickxellomycotina</taxon>
        <taxon>Kickxellomycetes</taxon>
        <taxon>Kickxellales</taxon>
        <taxon>Kickxellaceae</taxon>
        <taxon>Coemansia</taxon>
    </lineage>
</organism>
<dbReference type="Proteomes" id="UP001140087">
    <property type="component" value="Unassembled WGS sequence"/>
</dbReference>
<evidence type="ECO:0000313" key="1">
    <source>
        <dbReference type="EMBL" id="KAJ2796644.1"/>
    </source>
</evidence>
<keyword evidence="2" id="KW-1185">Reference proteome</keyword>
<reference evidence="1" key="1">
    <citation type="submission" date="2022-07" db="EMBL/GenBank/DDBJ databases">
        <title>Phylogenomic reconstructions and comparative analyses of Kickxellomycotina fungi.</title>
        <authorList>
            <person name="Reynolds N.K."/>
            <person name="Stajich J.E."/>
            <person name="Barry K."/>
            <person name="Grigoriev I.V."/>
            <person name="Crous P."/>
            <person name="Smith M.E."/>
        </authorList>
    </citation>
    <scope>NUCLEOTIDE SEQUENCE</scope>
    <source>
        <strain evidence="1">BCRC 34780</strain>
    </source>
</reference>
<proteinExistence type="predicted"/>
<sequence length="263" mass="28548">MEVDAPVAANAPGSVDAVATEISALCDSVEGIAGSVIAAQGEQLAVSSDSEQQLINKVTSTFVRLRQLHRELGESKAALAATVASLKQDTDSLALRLENKQREVAYIQHEIESTDTLETIYQDIELVPEAEFMASAPDEFKKDIDSPHKLMLGRLRYEIKQRTVLMEAKDKARAQRDELRKTKRRRIERLEKMDGHLQSYIKSASLLDKMLGAGGSDSSEGDAARQLASTPDDRAKATAGDGGEGRKDAGTPRPSRGGSSRVQ</sequence>
<dbReference type="EMBL" id="JANBUN010001811">
    <property type="protein sequence ID" value="KAJ2796644.1"/>
    <property type="molecule type" value="Genomic_DNA"/>
</dbReference>
<protein>
    <submittedName>
        <fullName evidence="1">Uncharacterized protein</fullName>
    </submittedName>
</protein>
<comment type="caution">
    <text evidence="1">The sequence shown here is derived from an EMBL/GenBank/DDBJ whole genome shotgun (WGS) entry which is preliminary data.</text>
</comment>